<feature type="transmembrane region" description="Helical" evidence="1">
    <location>
        <begin position="75"/>
        <end position="97"/>
    </location>
</feature>
<evidence type="ECO:0000256" key="1">
    <source>
        <dbReference type="SAM" id="Phobius"/>
    </source>
</evidence>
<name>A0ABW5RJZ3_9MICO</name>
<keyword evidence="1" id="KW-0472">Membrane</keyword>
<dbReference type="EMBL" id="JBHUNF010000003">
    <property type="protein sequence ID" value="MFD2674774.1"/>
    <property type="molecule type" value="Genomic_DNA"/>
</dbReference>
<evidence type="ECO:0000313" key="3">
    <source>
        <dbReference type="Proteomes" id="UP001597453"/>
    </source>
</evidence>
<proteinExistence type="predicted"/>
<comment type="caution">
    <text evidence="2">The sequence shown here is derived from an EMBL/GenBank/DDBJ whole genome shotgun (WGS) entry which is preliminary data.</text>
</comment>
<evidence type="ECO:0008006" key="4">
    <source>
        <dbReference type="Google" id="ProtNLM"/>
    </source>
</evidence>
<gene>
    <name evidence="2" type="ORF">ACFSUQ_05585</name>
</gene>
<sequence length="158" mass="18054">MANRQANVSRPGGVQMSRGQALDTMIEKAERWANGYRGYEPAKFERDFVAKFSDEAERLAERSTLGTREFGKKDWLLAVLLWCIIAGGTLTLSILLMQPNQTWFWVFVGVAVAIFAIGLGTVYWDTTNPKRAEKRRKDQRTWLLQTAQRAAERIASRR</sequence>
<organism evidence="2 3">
    <name type="scientific">Gulosibacter bifidus</name>
    <dbReference type="NCBI Taxonomy" id="272239"/>
    <lineage>
        <taxon>Bacteria</taxon>
        <taxon>Bacillati</taxon>
        <taxon>Actinomycetota</taxon>
        <taxon>Actinomycetes</taxon>
        <taxon>Micrococcales</taxon>
        <taxon>Microbacteriaceae</taxon>
        <taxon>Gulosibacter</taxon>
    </lineage>
</organism>
<evidence type="ECO:0000313" key="2">
    <source>
        <dbReference type="EMBL" id="MFD2674774.1"/>
    </source>
</evidence>
<accession>A0ABW5RJZ3</accession>
<dbReference type="RefSeq" id="WP_066056046.1">
    <property type="nucleotide sequence ID" value="NZ_JBHUNF010000003.1"/>
</dbReference>
<keyword evidence="1" id="KW-1133">Transmembrane helix</keyword>
<keyword evidence="3" id="KW-1185">Reference proteome</keyword>
<dbReference type="Proteomes" id="UP001597453">
    <property type="component" value="Unassembled WGS sequence"/>
</dbReference>
<keyword evidence="1" id="KW-0812">Transmembrane</keyword>
<protein>
    <recommendedName>
        <fullName evidence="4">DUF1707 domain-containing protein</fullName>
    </recommendedName>
</protein>
<reference evidence="3" key="1">
    <citation type="journal article" date="2019" name="Int. J. Syst. Evol. Microbiol.">
        <title>The Global Catalogue of Microorganisms (GCM) 10K type strain sequencing project: providing services to taxonomists for standard genome sequencing and annotation.</title>
        <authorList>
            <consortium name="The Broad Institute Genomics Platform"/>
            <consortium name="The Broad Institute Genome Sequencing Center for Infectious Disease"/>
            <person name="Wu L."/>
            <person name="Ma J."/>
        </authorList>
    </citation>
    <scope>NUCLEOTIDE SEQUENCE [LARGE SCALE GENOMIC DNA]</scope>
    <source>
        <strain evidence="3">TISTR 1511</strain>
    </source>
</reference>
<feature type="transmembrane region" description="Helical" evidence="1">
    <location>
        <begin position="103"/>
        <end position="124"/>
    </location>
</feature>